<proteinExistence type="predicted"/>
<protein>
    <submittedName>
        <fullName evidence="1">Hypothetical conserved protein</fullName>
    </submittedName>
</protein>
<reference evidence="1" key="1">
    <citation type="journal article" date="2005" name="Environ. Microbiol.">
        <title>Genetic and functional properties of uncultivated thermophilic crenarchaeotes from a subsurface gold mine as revealed by analysis of genome fragments.</title>
        <authorList>
            <person name="Nunoura T."/>
            <person name="Hirayama H."/>
            <person name="Takami H."/>
            <person name="Oida H."/>
            <person name="Nishi S."/>
            <person name="Shimamura S."/>
            <person name="Suzuki Y."/>
            <person name="Inagaki F."/>
            <person name="Takai K."/>
            <person name="Nealson K.H."/>
            <person name="Horikoshi K."/>
        </authorList>
    </citation>
    <scope>NUCLEOTIDE SEQUENCE</scope>
</reference>
<accession>H5SBE5</accession>
<dbReference type="InterPro" id="IPR014942">
    <property type="entry name" value="AbiEii"/>
</dbReference>
<dbReference type="AlphaFoldDB" id="H5SBE5"/>
<reference evidence="1" key="2">
    <citation type="journal article" date="2012" name="PLoS ONE">
        <title>A Deeply Branching Thermophilic Bacterium with an Ancient Acetyl-CoA Pathway Dominates a Subsurface Ecosystem.</title>
        <authorList>
            <person name="Takami H."/>
            <person name="Noguchi H."/>
            <person name="Takaki Y."/>
            <person name="Uchiyama I."/>
            <person name="Toyoda A."/>
            <person name="Nishi S."/>
            <person name="Chee G.-J."/>
            <person name="Arai W."/>
            <person name="Nunoura T."/>
            <person name="Itoh T."/>
            <person name="Hattori M."/>
            <person name="Takai K."/>
        </authorList>
    </citation>
    <scope>NUCLEOTIDE SEQUENCE</scope>
</reference>
<name>H5SBE5_9CHLR</name>
<dbReference type="Pfam" id="PF08843">
    <property type="entry name" value="AbiEii"/>
    <property type="match status" value="1"/>
</dbReference>
<gene>
    <name evidence="1" type="ORF">HGMM_F07C06C03</name>
</gene>
<evidence type="ECO:0000313" key="1">
    <source>
        <dbReference type="EMBL" id="BAL53481.1"/>
    </source>
</evidence>
<sequence length="287" mass="32669">MIEVTGLLKRCARESGVRLDILEKDYALSYLLAAIATEPALEKELVLKGGTALRKCYYSGYRFSEDLDFSTRSPGGIPGLQEKIFAAVERMRRLLQGRGPFQVQFEPLVLREPHPFAQAAFLVRVQFPAHHQPLCRLKVEVTVDEPLLLPPEKRHILHDYPEPFRSEVSVYSLAEIVAEKLRALLQSKSRLQARGWGGSRVCRDYYDLWSILQRERLAVSIPDLVRQKCALRGLTLVGPADFFAEPLLQIARAEWRTQILPFVPNAPGAEQVLAALQRQVEQLWNSW</sequence>
<dbReference type="EMBL" id="AP011659">
    <property type="protein sequence ID" value="BAL53481.1"/>
    <property type="molecule type" value="Genomic_DNA"/>
</dbReference>
<organism evidence="1">
    <name type="scientific">uncultured Chloroflexota bacterium</name>
    <dbReference type="NCBI Taxonomy" id="166587"/>
    <lineage>
        <taxon>Bacteria</taxon>
        <taxon>Bacillati</taxon>
        <taxon>Chloroflexota</taxon>
        <taxon>environmental samples</taxon>
    </lineage>
</organism>
<dbReference type="Gene3D" id="3.10.450.620">
    <property type="entry name" value="JHP933, nucleotidyltransferase-like core domain"/>
    <property type="match status" value="1"/>
</dbReference>